<accession>A0A1Q9CXY5</accession>
<keyword evidence="3" id="KW-1185">Reference proteome</keyword>
<evidence type="ECO:0000313" key="3">
    <source>
        <dbReference type="Proteomes" id="UP000186817"/>
    </source>
</evidence>
<dbReference type="AlphaFoldDB" id="A0A1Q9CXY5"/>
<dbReference type="EMBL" id="LSRX01000843">
    <property type="protein sequence ID" value="OLP87755.1"/>
    <property type="molecule type" value="Genomic_DNA"/>
</dbReference>
<name>A0A1Q9CXY5_SYMMI</name>
<sequence length="74" mass="8119">MVIHQRWRSRPETMMEPRPPTGASESSRRSGQSVGSRQSRRSATVSVHSRASEVSLPCPCVALVKLGLQLTSET</sequence>
<comment type="caution">
    <text evidence="2">The sequence shown here is derived from an EMBL/GenBank/DDBJ whole genome shotgun (WGS) entry which is preliminary data.</text>
</comment>
<evidence type="ECO:0000313" key="2">
    <source>
        <dbReference type="EMBL" id="OLP87755.1"/>
    </source>
</evidence>
<feature type="region of interest" description="Disordered" evidence="1">
    <location>
        <begin position="1"/>
        <end position="53"/>
    </location>
</feature>
<dbReference type="Proteomes" id="UP000186817">
    <property type="component" value="Unassembled WGS sequence"/>
</dbReference>
<reference evidence="2 3" key="1">
    <citation type="submission" date="2016-02" db="EMBL/GenBank/DDBJ databases">
        <title>Genome analysis of coral dinoflagellate symbionts highlights evolutionary adaptations to a symbiotic lifestyle.</title>
        <authorList>
            <person name="Aranda M."/>
            <person name="Li Y."/>
            <person name="Liew Y.J."/>
            <person name="Baumgarten S."/>
            <person name="Simakov O."/>
            <person name="Wilson M."/>
            <person name="Piel J."/>
            <person name="Ashoor H."/>
            <person name="Bougouffa S."/>
            <person name="Bajic V.B."/>
            <person name="Ryu T."/>
            <person name="Ravasi T."/>
            <person name="Bayer T."/>
            <person name="Micklem G."/>
            <person name="Kim H."/>
            <person name="Bhak J."/>
            <person name="Lajeunesse T.C."/>
            <person name="Voolstra C.R."/>
        </authorList>
    </citation>
    <scope>NUCLEOTIDE SEQUENCE [LARGE SCALE GENOMIC DNA]</scope>
    <source>
        <strain evidence="2 3">CCMP2467</strain>
    </source>
</reference>
<proteinExistence type="predicted"/>
<dbReference type="OrthoDB" id="10409533at2759"/>
<evidence type="ECO:0000256" key="1">
    <source>
        <dbReference type="SAM" id="MobiDB-lite"/>
    </source>
</evidence>
<organism evidence="2 3">
    <name type="scientific">Symbiodinium microadriaticum</name>
    <name type="common">Dinoflagellate</name>
    <name type="synonym">Zooxanthella microadriatica</name>
    <dbReference type="NCBI Taxonomy" id="2951"/>
    <lineage>
        <taxon>Eukaryota</taxon>
        <taxon>Sar</taxon>
        <taxon>Alveolata</taxon>
        <taxon>Dinophyceae</taxon>
        <taxon>Suessiales</taxon>
        <taxon>Symbiodiniaceae</taxon>
        <taxon>Symbiodinium</taxon>
    </lineage>
</organism>
<protein>
    <submittedName>
        <fullName evidence="2">Uncharacterized protein</fullName>
    </submittedName>
</protein>
<gene>
    <name evidence="2" type="ORF">AK812_SmicGene30987</name>
</gene>